<dbReference type="RefSeq" id="XP_015185366.1">
    <property type="nucleotide sequence ID" value="XM_015329880.1"/>
</dbReference>
<dbReference type="PROSITE" id="PS51503">
    <property type="entry name" value="HIG1"/>
    <property type="match status" value="1"/>
</dbReference>
<keyword evidence="2 6" id="KW-0812">Transmembrane</keyword>
<dbReference type="Pfam" id="PF04588">
    <property type="entry name" value="HIG_1_N"/>
    <property type="match status" value="1"/>
</dbReference>
<dbReference type="RefSeq" id="XP_015185365.1">
    <property type="nucleotide sequence ID" value="XM_015329879.1"/>
</dbReference>
<name>A0ABM1IYS9_POLDO</name>
<dbReference type="PANTHER" id="PTHR12297:SF3">
    <property type="entry name" value="HIG1 DOMAIN FAMILY MEMBER 1A"/>
    <property type="match status" value="1"/>
</dbReference>
<keyword evidence="8" id="KW-1185">Reference proteome</keyword>
<evidence type="ECO:0000256" key="6">
    <source>
        <dbReference type="SAM" id="Phobius"/>
    </source>
</evidence>
<evidence type="ECO:0000259" key="7">
    <source>
        <dbReference type="PROSITE" id="PS51503"/>
    </source>
</evidence>
<reference evidence="9 10" key="1">
    <citation type="submission" date="2025-05" db="UniProtKB">
        <authorList>
            <consortium name="RefSeq"/>
        </authorList>
    </citation>
    <scope>IDENTIFICATION</scope>
    <source>
        <tissue evidence="9 10">Whole body</tissue>
    </source>
</reference>
<feature type="domain" description="HIG1" evidence="7">
    <location>
        <begin position="1"/>
        <end position="91"/>
    </location>
</feature>
<keyword evidence="5 6" id="KW-0472">Membrane</keyword>
<organism evidence="8 10">
    <name type="scientific">Polistes dominula</name>
    <name type="common">European paper wasp</name>
    <name type="synonym">Vespa dominula</name>
    <dbReference type="NCBI Taxonomy" id="743375"/>
    <lineage>
        <taxon>Eukaryota</taxon>
        <taxon>Metazoa</taxon>
        <taxon>Ecdysozoa</taxon>
        <taxon>Arthropoda</taxon>
        <taxon>Hexapoda</taxon>
        <taxon>Insecta</taxon>
        <taxon>Pterygota</taxon>
        <taxon>Neoptera</taxon>
        <taxon>Endopterygota</taxon>
        <taxon>Hymenoptera</taxon>
        <taxon>Apocrita</taxon>
        <taxon>Aculeata</taxon>
        <taxon>Vespoidea</taxon>
        <taxon>Vespidae</taxon>
        <taxon>Polistinae</taxon>
        <taxon>Polistini</taxon>
        <taxon>Polistes</taxon>
    </lineage>
</organism>
<dbReference type="InterPro" id="IPR050355">
    <property type="entry name" value="RCF1"/>
</dbReference>
<dbReference type="GeneID" id="107071144"/>
<proteinExistence type="predicted"/>
<protein>
    <submittedName>
        <fullName evidence="9 10">Uncharacterized protein LOC107071144</fullName>
    </submittedName>
</protein>
<feature type="transmembrane region" description="Helical" evidence="6">
    <location>
        <begin position="64"/>
        <end position="82"/>
    </location>
</feature>
<feature type="transmembrane region" description="Helical" evidence="6">
    <location>
        <begin position="27"/>
        <end position="44"/>
    </location>
</feature>
<evidence type="ECO:0000313" key="8">
    <source>
        <dbReference type="Proteomes" id="UP000694924"/>
    </source>
</evidence>
<evidence type="ECO:0000256" key="1">
    <source>
        <dbReference type="ARBA" id="ARBA00004325"/>
    </source>
</evidence>
<keyword evidence="3 6" id="KW-1133">Transmembrane helix</keyword>
<dbReference type="Proteomes" id="UP000694924">
    <property type="component" value="Unplaced"/>
</dbReference>
<dbReference type="InterPro" id="IPR007667">
    <property type="entry name" value="Hypoxia_induced_domain"/>
</dbReference>
<comment type="subcellular location">
    <subcellularLocation>
        <location evidence="1">Mitochondrion membrane</location>
    </subcellularLocation>
</comment>
<dbReference type="Gene3D" id="6.10.140.1320">
    <property type="match status" value="1"/>
</dbReference>
<gene>
    <name evidence="9 10" type="primary">LOC107071144</name>
</gene>
<evidence type="ECO:0000313" key="10">
    <source>
        <dbReference type="RefSeq" id="XP_015185366.1"/>
    </source>
</evidence>
<keyword evidence="4" id="KW-0496">Mitochondrion</keyword>
<evidence type="ECO:0000256" key="5">
    <source>
        <dbReference type="ARBA" id="ARBA00023136"/>
    </source>
</evidence>
<evidence type="ECO:0000256" key="2">
    <source>
        <dbReference type="ARBA" id="ARBA00022692"/>
    </source>
</evidence>
<evidence type="ECO:0000313" key="9">
    <source>
        <dbReference type="RefSeq" id="XP_015185365.1"/>
    </source>
</evidence>
<evidence type="ECO:0000256" key="3">
    <source>
        <dbReference type="ARBA" id="ARBA00022989"/>
    </source>
</evidence>
<evidence type="ECO:0000256" key="4">
    <source>
        <dbReference type="ARBA" id="ARBA00023128"/>
    </source>
</evidence>
<accession>A0ABM1IYS9</accession>
<dbReference type="PANTHER" id="PTHR12297">
    <property type="entry name" value="HYPOXIA-INDUCBILE GENE 1 HIG1 -RELATED"/>
    <property type="match status" value="1"/>
</dbReference>
<sequence length="93" mass="10407">MDPKEELVSYEDSLSNRMTRHAQKNPFLIAGFATLLAACAIGAYKFKHRGNMPVSLYLLQFRVLAQGSVIGCITAGMLYHMVNEHVLHKGKKE</sequence>